<keyword evidence="2" id="KW-1133">Transmembrane helix</keyword>
<feature type="compositionally biased region" description="Polar residues" evidence="1">
    <location>
        <begin position="1"/>
        <end position="12"/>
    </location>
</feature>
<dbReference type="Proteomes" id="UP000287171">
    <property type="component" value="Unassembled WGS sequence"/>
</dbReference>
<gene>
    <name evidence="3" type="ORF">KDA_63830</name>
</gene>
<dbReference type="RefSeq" id="WP_126630933.1">
    <property type="nucleotide sequence ID" value="NZ_BIFT01000002.1"/>
</dbReference>
<dbReference type="AlphaFoldDB" id="A0A402BHT9"/>
<keyword evidence="4" id="KW-1185">Reference proteome</keyword>
<evidence type="ECO:0000313" key="3">
    <source>
        <dbReference type="EMBL" id="GCE30899.1"/>
    </source>
</evidence>
<proteinExistence type="predicted"/>
<feature type="transmembrane region" description="Helical" evidence="2">
    <location>
        <begin position="96"/>
        <end position="121"/>
    </location>
</feature>
<organism evidence="3 4">
    <name type="scientific">Dictyobacter alpinus</name>
    <dbReference type="NCBI Taxonomy" id="2014873"/>
    <lineage>
        <taxon>Bacteria</taxon>
        <taxon>Bacillati</taxon>
        <taxon>Chloroflexota</taxon>
        <taxon>Ktedonobacteria</taxon>
        <taxon>Ktedonobacterales</taxon>
        <taxon>Dictyobacteraceae</taxon>
        <taxon>Dictyobacter</taxon>
    </lineage>
</organism>
<keyword evidence="2" id="KW-0472">Membrane</keyword>
<evidence type="ECO:0000313" key="4">
    <source>
        <dbReference type="Proteomes" id="UP000287171"/>
    </source>
</evidence>
<reference evidence="4" key="1">
    <citation type="submission" date="2018-12" db="EMBL/GenBank/DDBJ databases">
        <title>Tengunoibacter tsumagoiensis gen. nov., sp. nov., Dictyobacter kobayashii sp. nov., D. alpinus sp. nov., and D. joshuensis sp. nov. and description of Dictyobacteraceae fam. nov. within the order Ktedonobacterales isolated from Tengu-no-mugimeshi.</title>
        <authorList>
            <person name="Wang C.M."/>
            <person name="Zheng Y."/>
            <person name="Sakai Y."/>
            <person name="Toyoda A."/>
            <person name="Minakuchi Y."/>
            <person name="Abe K."/>
            <person name="Yokota A."/>
            <person name="Yabe S."/>
        </authorList>
    </citation>
    <scope>NUCLEOTIDE SEQUENCE [LARGE SCALE GENOMIC DNA]</scope>
    <source>
        <strain evidence="4">Uno16</strain>
    </source>
</reference>
<dbReference type="EMBL" id="BIFT01000002">
    <property type="protein sequence ID" value="GCE30899.1"/>
    <property type="molecule type" value="Genomic_DNA"/>
</dbReference>
<feature type="transmembrane region" description="Helical" evidence="2">
    <location>
        <begin position="62"/>
        <end position="84"/>
    </location>
</feature>
<evidence type="ECO:0000256" key="2">
    <source>
        <dbReference type="SAM" id="Phobius"/>
    </source>
</evidence>
<feature type="transmembrane region" description="Helical" evidence="2">
    <location>
        <begin position="30"/>
        <end position="50"/>
    </location>
</feature>
<name>A0A402BHT9_9CHLR</name>
<feature type="region of interest" description="Disordered" evidence="1">
    <location>
        <begin position="1"/>
        <end position="20"/>
    </location>
</feature>
<feature type="transmembrane region" description="Helical" evidence="2">
    <location>
        <begin position="141"/>
        <end position="159"/>
    </location>
</feature>
<comment type="caution">
    <text evidence="3">The sequence shown here is derived from an EMBL/GenBank/DDBJ whole genome shotgun (WGS) entry which is preliminary data.</text>
</comment>
<accession>A0A402BHT9</accession>
<keyword evidence="2" id="KW-0812">Transmembrane</keyword>
<sequence length="172" mass="19004">MSYEPPTSSHPNQAAGFISPPDDKKWDRRIILIATLITGALEIVHAFIFANFPQLDFLLPQPYGYMALDILISILIAFIAGQLVARRTRRIKPSLLVTFFALCCYAIASLGVGIEVGLIQVPLDSLNTYMSSFLLDFATELLLLVPLSLAAAWVGAYLGRKGRRRLTISHRA</sequence>
<protein>
    <submittedName>
        <fullName evidence="3">Uncharacterized protein</fullName>
    </submittedName>
</protein>
<evidence type="ECO:0000256" key="1">
    <source>
        <dbReference type="SAM" id="MobiDB-lite"/>
    </source>
</evidence>